<keyword evidence="11" id="KW-0995">Kinetochore</keyword>
<keyword evidence="12" id="KW-0175">Coiled coil</keyword>
<evidence type="ECO:0000256" key="17">
    <source>
        <dbReference type="ARBA" id="ARBA00044152"/>
    </source>
</evidence>
<evidence type="ECO:0000256" key="15">
    <source>
        <dbReference type="ARBA" id="ARBA00023306"/>
    </source>
</evidence>
<keyword evidence="15" id="KW-0131">Cell cycle</keyword>
<dbReference type="EMBL" id="BLZA01000009">
    <property type="protein sequence ID" value="GHJ84814.1"/>
    <property type="molecule type" value="Genomic_DNA"/>
</dbReference>
<comment type="similarity">
    <text evidence="4">Belongs to the DASH complex DUO1 family.</text>
</comment>
<feature type="region of interest" description="Disordered" evidence="19">
    <location>
        <begin position="76"/>
        <end position="106"/>
    </location>
</feature>
<evidence type="ECO:0000256" key="14">
    <source>
        <dbReference type="ARBA" id="ARBA00023242"/>
    </source>
</evidence>
<protein>
    <recommendedName>
        <fullName evidence="17">DASH complex subunit DUO1</fullName>
    </recommendedName>
    <alternativeName>
        <fullName evidence="18">Outer kinetochore protein DUO1</fullName>
    </alternativeName>
</protein>
<keyword evidence="6" id="KW-0963">Cytoplasm</keyword>
<reference evidence="20" key="1">
    <citation type="submission" date="2020-07" db="EMBL/GenBank/DDBJ databases">
        <title>Draft Genome Sequence of a Deep-Sea Yeast, Naganishia (Cryptococcus) liquefaciens strain N6.</title>
        <authorList>
            <person name="Han Y.W."/>
            <person name="Kajitani R."/>
            <person name="Morimoto H."/>
            <person name="Parhat M."/>
            <person name="Tsubouchi H."/>
            <person name="Bakenova O."/>
            <person name="Ogata M."/>
            <person name="Argunhan B."/>
            <person name="Aoki R."/>
            <person name="Kajiwara S."/>
            <person name="Itoh T."/>
            <person name="Iwasaki H."/>
        </authorList>
    </citation>
    <scope>NUCLEOTIDE SEQUENCE</scope>
    <source>
        <strain evidence="20">N6</strain>
    </source>
</reference>
<dbReference type="GO" id="GO:0051301">
    <property type="term" value="P:cell division"/>
    <property type="evidence" value="ECO:0007669"/>
    <property type="project" value="UniProtKB-KW"/>
</dbReference>
<keyword evidence="9" id="KW-0498">Mitosis</keyword>
<keyword evidence="21" id="KW-1185">Reference proteome</keyword>
<dbReference type="OrthoDB" id="5599235at2759"/>
<feature type="region of interest" description="Disordered" evidence="19">
    <location>
        <begin position="243"/>
        <end position="313"/>
    </location>
</feature>
<dbReference type="GO" id="GO:0005874">
    <property type="term" value="C:microtubule"/>
    <property type="evidence" value="ECO:0007669"/>
    <property type="project" value="UniProtKB-KW"/>
</dbReference>
<evidence type="ECO:0000256" key="8">
    <source>
        <dbReference type="ARBA" id="ARBA00022701"/>
    </source>
</evidence>
<sequence>MGDYDTSGLMGDLSLTGSPDIRRNYEESNLLDDDSYEMEMRQAQRLSGGEGGKPLDIDYGGAGMITADQTIMRAGDASADANRGEMHSNAHTRNRRASSSPGDAQREERLKAALFELKKMNTVFENYANALEASRHHNERLARRTAQTSQLLDQYVALLSQTEHTQRLILDKRWTGLTDDTRLAEEEERMRIEEEYRRQQEEELNRQRELDLQQQREREREAKERAATLANNSALSMQRPNVSRLGMGRGTRGTTVSGTRGTTRGRVASGAARSASSSVPASATGISSGIRKPSGSFANVKSSGYGPPRTRQA</sequence>
<evidence type="ECO:0000256" key="16">
    <source>
        <dbReference type="ARBA" id="ARBA00023328"/>
    </source>
</evidence>
<dbReference type="PANTHER" id="PTHR28216">
    <property type="entry name" value="DASH COMPLEX SUBUNIT DUO1"/>
    <property type="match status" value="1"/>
</dbReference>
<keyword evidence="14" id="KW-0539">Nucleus</keyword>
<name>A0A8H3TR93_9TREE</name>
<evidence type="ECO:0000313" key="21">
    <source>
        <dbReference type="Proteomes" id="UP000620104"/>
    </source>
</evidence>
<evidence type="ECO:0000256" key="7">
    <source>
        <dbReference type="ARBA" id="ARBA00022618"/>
    </source>
</evidence>
<proteinExistence type="inferred from homology"/>
<dbReference type="GO" id="GO:0042729">
    <property type="term" value="C:DASH complex"/>
    <property type="evidence" value="ECO:0007669"/>
    <property type="project" value="InterPro"/>
</dbReference>
<feature type="region of interest" description="Disordered" evidence="19">
    <location>
        <begin position="201"/>
        <end position="223"/>
    </location>
</feature>
<keyword evidence="13" id="KW-0206">Cytoskeleton</keyword>
<dbReference type="GO" id="GO:0007059">
    <property type="term" value="P:chromosome segregation"/>
    <property type="evidence" value="ECO:0007669"/>
    <property type="project" value="UniProtKB-KW"/>
</dbReference>
<evidence type="ECO:0000256" key="6">
    <source>
        <dbReference type="ARBA" id="ARBA00022490"/>
    </source>
</evidence>
<organism evidence="20 21">
    <name type="scientific">Naganishia liquefaciens</name>
    <dbReference type="NCBI Taxonomy" id="104408"/>
    <lineage>
        <taxon>Eukaryota</taxon>
        <taxon>Fungi</taxon>
        <taxon>Dikarya</taxon>
        <taxon>Basidiomycota</taxon>
        <taxon>Agaricomycotina</taxon>
        <taxon>Tremellomycetes</taxon>
        <taxon>Filobasidiales</taxon>
        <taxon>Filobasidiaceae</taxon>
        <taxon>Naganishia</taxon>
    </lineage>
</organism>
<evidence type="ECO:0000256" key="9">
    <source>
        <dbReference type="ARBA" id="ARBA00022776"/>
    </source>
</evidence>
<evidence type="ECO:0000256" key="10">
    <source>
        <dbReference type="ARBA" id="ARBA00022829"/>
    </source>
</evidence>
<dbReference type="PANTHER" id="PTHR28216:SF1">
    <property type="entry name" value="DASH COMPLEX SUBUNIT DUO1"/>
    <property type="match status" value="1"/>
</dbReference>
<keyword evidence="7" id="KW-0132">Cell division</keyword>
<feature type="compositionally biased region" description="Low complexity" evidence="19">
    <location>
        <begin position="252"/>
        <end position="285"/>
    </location>
</feature>
<evidence type="ECO:0000256" key="5">
    <source>
        <dbReference type="ARBA" id="ARBA00022454"/>
    </source>
</evidence>
<evidence type="ECO:0000313" key="20">
    <source>
        <dbReference type="EMBL" id="GHJ84814.1"/>
    </source>
</evidence>
<evidence type="ECO:0000256" key="4">
    <source>
        <dbReference type="ARBA" id="ARBA00005366"/>
    </source>
</evidence>
<keyword evidence="8" id="KW-0493">Microtubule</keyword>
<dbReference type="GO" id="GO:0000278">
    <property type="term" value="P:mitotic cell cycle"/>
    <property type="evidence" value="ECO:0007669"/>
    <property type="project" value="InterPro"/>
</dbReference>
<dbReference type="Pfam" id="PF08651">
    <property type="entry name" value="DASH_Duo1"/>
    <property type="match status" value="1"/>
</dbReference>
<dbReference type="Proteomes" id="UP000620104">
    <property type="component" value="Unassembled WGS sequence"/>
</dbReference>
<evidence type="ECO:0000256" key="13">
    <source>
        <dbReference type="ARBA" id="ARBA00023212"/>
    </source>
</evidence>
<evidence type="ECO:0000256" key="18">
    <source>
        <dbReference type="ARBA" id="ARBA00044358"/>
    </source>
</evidence>
<evidence type="ECO:0000256" key="12">
    <source>
        <dbReference type="ARBA" id="ARBA00023054"/>
    </source>
</evidence>
<keyword evidence="16" id="KW-0137">Centromere</keyword>
<evidence type="ECO:0000256" key="1">
    <source>
        <dbReference type="ARBA" id="ARBA00004123"/>
    </source>
</evidence>
<evidence type="ECO:0000256" key="2">
    <source>
        <dbReference type="ARBA" id="ARBA00004186"/>
    </source>
</evidence>
<keyword evidence="5" id="KW-0158">Chromosome</keyword>
<accession>A0A8H3TR93</accession>
<evidence type="ECO:0000256" key="11">
    <source>
        <dbReference type="ARBA" id="ARBA00022838"/>
    </source>
</evidence>
<evidence type="ECO:0000256" key="3">
    <source>
        <dbReference type="ARBA" id="ARBA00004629"/>
    </source>
</evidence>
<dbReference type="InterPro" id="IPR013960">
    <property type="entry name" value="DASH_Duo1"/>
</dbReference>
<gene>
    <name evidence="20" type="ORF">NliqN6_1216</name>
</gene>
<dbReference type="AlphaFoldDB" id="A0A8H3TR93"/>
<comment type="caution">
    <text evidence="20">The sequence shown here is derived from an EMBL/GenBank/DDBJ whole genome shotgun (WGS) entry which is preliminary data.</text>
</comment>
<keyword evidence="10" id="KW-0159">Chromosome partition</keyword>
<comment type="subcellular location">
    <subcellularLocation>
        <location evidence="3">Chromosome</location>
        <location evidence="3">Centromere</location>
        <location evidence="3">Kinetochore</location>
    </subcellularLocation>
    <subcellularLocation>
        <location evidence="2">Cytoplasm</location>
        <location evidence="2">Cytoskeleton</location>
        <location evidence="2">Spindle</location>
    </subcellularLocation>
    <subcellularLocation>
        <location evidence="1">Nucleus</location>
    </subcellularLocation>
</comment>
<feature type="region of interest" description="Disordered" evidence="19">
    <location>
        <begin position="1"/>
        <end position="34"/>
    </location>
</feature>
<evidence type="ECO:0000256" key="19">
    <source>
        <dbReference type="SAM" id="MobiDB-lite"/>
    </source>
</evidence>
<dbReference type="GO" id="GO:0072686">
    <property type="term" value="C:mitotic spindle"/>
    <property type="evidence" value="ECO:0007669"/>
    <property type="project" value="InterPro"/>
</dbReference>